<keyword evidence="3" id="KW-0472">Membrane</keyword>
<proteinExistence type="inferred from homology"/>
<dbReference type="Proteomes" id="UP000547011">
    <property type="component" value="Unassembled WGS sequence"/>
</dbReference>
<dbReference type="AlphaFoldDB" id="A0A7W6IK91"/>
<protein>
    <submittedName>
        <fullName evidence="8">Outer membrane immunogenic protein</fullName>
    </submittedName>
</protein>
<comment type="subcellular location">
    <subcellularLocation>
        <location evidence="1">Cell outer membrane</location>
    </subcellularLocation>
</comment>
<evidence type="ECO:0000259" key="7">
    <source>
        <dbReference type="Pfam" id="PF13505"/>
    </source>
</evidence>
<organism evidence="8 9">
    <name type="scientific">Devosia subaequoris</name>
    <dbReference type="NCBI Taxonomy" id="395930"/>
    <lineage>
        <taxon>Bacteria</taxon>
        <taxon>Pseudomonadati</taxon>
        <taxon>Pseudomonadota</taxon>
        <taxon>Alphaproteobacteria</taxon>
        <taxon>Hyphomicrobiales</taxon>
        <taxon>Devosiaceae</taxon>
        <taxon>Devosia</taxon>
    </lineage>
</organism>
<evidence type="ECO:0000313" key="8">
    <source>
        <dbReference type="EMBL" id="MBB4051110.1"/>
    </source>
</evidence>
<comment type="caution">
    <text evidence="8">The sequence shown here is derived from an EMBL/GenBank/DDBJ whole genome shotgun (WGS) entry which is preliminary data.</text>
</comment>
<comment type="similarity">
    <text evidence="5">Belongs to the Omp25/RopB family.</text>
</comment>
<dbReference type="RefSeq" id="WP_183309836.1">
    <property type="nucleotide sequence ID" value="NZ_JACIEW010000001.1"/>
</dbReference>
<feature type="signal peptide" evidence="6">
    <location>
        <begin position="1"/>
        <end position="23"/>
    </location>
</feature>
<dbReference type="EMBL" id="JACIEW010000001">
    <property type="protein sequence ID" value="MBB4051110.1"/>
    <property type="molecule type" value="Genomic_DNA"/>
</dbReference>
<dbReference type="InterPro" id="IPR011250">
    <property type="entry name" value="OMP/PagP_B-barrel"/>
</dbReference>
<dbReference type="GO" id="GO:0009279">
    <property type="term" value="C:cell outer membrane"/>
    <property type="evidence" value="ECO:0007669"/>
    <property type="project" value="UniProtKB-SubCell"/>
</dbReference>
<dbReference type="PANTHER" id="PTHR34001">
    <property type="entry name" value="BLL7405 PROTEIN"/>
    <property type="match status" value="1"/>
</dbReference>
<evidence type="ECO:0000313" key="9">
    <source>
        <dbReference type="Proteomes" id="UP000547011"/>
    </source>
</evidence>
<evidence type="ECO:0000256" key="2">
    <source>
        <dbReference type="ARBA" id="ARBA00022729"/>
    </source>
</evidence>
<evidence type="ECO:0000256" key="4">
    <source>
        <dbReference type="ARBA" id="ARBA00023237"/>
    </source>
</evidence>
<gene>
    <name evidence="8" type="ORF">GGR20_000728</name>
</gene>
<dbReference type="Gene3D" id="2.40.160.20">
    <property type="match status" value="1"/>
</dbReference>
<keyword evidence="9" id="KW-1185">Reference proteome</keyword>
<reference evidence="8 9" key="1">
    <citation type="submission" date="2020-08" db="EMBL/GenBank/DDBJ databases">
        <title>Genomic Encyclopedia of Type Strains, Phase IV (KMG-IV): sequencing the most valuable type-strain genomes for metagenomic binning, comparative biology and taxonomic classification.</title>
        <authorList>
            <person name="Goeker M."/>
        </authorList>
    </citation>
    <scope>NUCLEOTIDE SEQUENCE [LARGE SCALE GENOMIC DNA]</scope>
    <source>
        <strain evidence="8 9">DSM 23447</strain>
    </source>
</reference>
<evidence type="ECO:0000256" key="6">
    <source>
        <dbReference type="SAM" id="SignalP"/>
    </source>
</evidence>
<keyword evidence="4" id="KW-0998">Cell outer membrane</keyword>
<dbReference type="Pfam" id="PF13505">
    <property type="entry name" value="OMP_b-brl"/>
    <property type="match status" value="1"/>
</dbReference>
<feature type="chain" id="PRO_5030540127" evidence="6">
    <location>
        <begin position="24"/>
        <end position="233"/>
    </location>
</feature>
<name>A0A7W6IK91_9HYPH</name>
<dbReference type="InterPro" id="IPR051692">
    <property type="entry name" value="OMP-like"/>
</dbReference>
<sequence>MRKINNIFTAVFITATCVSGAQAADLWQDYPPVIDKPGQTTDWSGFYAGVFAGYGGGRATSTGVVSGNVTDVDVRGGLLGATVGANAQFDNFVLGLEGDLAWTDVNGSATCVGNPTFDCNGTLNWLGSGKLRGGMAFDSLLLFGTAGVAAGGITASVNPVPGGATGSFSSTVWGWTVGAGAEYAVSDAISVKAEYSYYDFASVNAPINTIATGGSTDIKSNAHVAKLGLNYRF</sequence>
<evidence type="ECO:0000256" key="3">
    <source>
        <dbReference type="ARBA" id="ARBA00023136"/>
    </source>
</evidence>
<evidence type="ECO:0000256" key="1">
    <source>
        <dbReference type="ARBA" id="ARBA00004442"/>
    </source>
</evidence>
<evidence type="ECO:0000256" key="5">
    <source>
        <dbReference type="ARBA" id="ARBA00038306"/>
    </source>
</evidence>
<dbReference type="SUPFAM" id="SSF56925">
    <property type="entry name" value="OMPA-like"/>
    <property type="match status" value="1"/>
</dbReference>
<keyword evidence="2 6" id="KW-0732">Signal</keyword>
<dbReference type="InterPro" id="IPR027385">
    <property type="entry name" value="Beta-barrel_OMP"/>
</dbReference>
<feature type="domain" description="Outer membrane protein beta-barrel" evidence="7">
    <location>
        <begin position="24"/>
        <end position="233"/>
    </location>
</feature>
<accession>A0A7W6IK91</accession>
<dbReference type="PANTHER" id="PTHR34001:SF3">
    <property type="entry name" value="BLL7405 PROTEIN"/>
    <property type="match status" value="1"/>
</dbReference>